<reference evidence="6" key="1">
    <citation type="submission" date="2020-04" db="EMBL/GenBank/DDBJ databases">
        <authorList>
            <person name="Alioto T."/>
            <person name="Alioto T."/>
            <person name="Gomez Garrido J."/>
        </authorList>
    </citation>
    <scope>NUCLEOTIDE SEQUENCE</scope>
    <source>
        <strain evidence="6">A484AB</strain>
    </source>
</reference>
<dbReference type="Pfam" id="PF00151">
    <property type="entry name" value="Lipase"/>
    <property type="match status" value="1"/>
</dbReference>
<accession>A0A6S7I946</accession>
<dbReference type="GO" id="GO:0005615">
    <property type="term" value="C:extracellular space"/>
    <property type="evidence" value="ECO:0007669"/>
    <property type="project" value="TreeGrafter"/>
</dbReference>
<evidence type="ECO:0000256" key="1">
    <source>
        <dbReference type="ARBA" id="ARBA00004613"/>
    </source>
</evidence>
<dbReference type="SUPFAM" id="SSF53474">
    <property type="entry name" value="alpha/beta-Hydrolases"/>
    <property type="match status" value="1"/>
</dbReference>
<evidence type="ECO:0000313" key="6">
    <source>
        <dbReference type="EMBL" id="CAB4012500.1"/>
    </source>
</evidence>
<sequence length="310" mass="34439">WQQPNGSTSTADSTDCVSCIPEAIAGLKNTHRGDHFGLDPAGPLFDVDSPIVRLDRGDAKLVDVIHTDIRITSLGIVGSFGISRSIGHVDFYPNGGYHQPGCRDFTIDLNIIQTLKDLVTCSHARAVLFFIESINSKCMMRSYSCETKWLFDNGQCSSCTDYLNECQIMGFYARMPPSKLPVQYHLVTPSRSPFCAKITIYTSDSFRGGLESSLHVTLTGKYGAVNLDLEKRNHKRGSSQSFVVLSESNLGDLQKGKIGYSKLFAVWHLNRIDVKPSWAVIEYTACFNSWLIFKIDEEAELRKGTLNCSS</sequence>
<dbReference type="Gene3D" id="3.40.50.1820">
    <property type="entry name" value="alpha/beta hydrolase"/>
    <property type="match status" value="1"/>
</dbReference>
<feature type="non-terminal residue" evidence="6">
    <location>
        <position position="310"/>
    </location>
</feature>
<dbReference type="PROSITE" id="PS50095">
    <property type="entry name" value="PLAT"/>
    <property type="match status" value="1"/>
</dbReference>
<dbReference type="Gene3D" id="2.60.60.20">
    <property type="entry name" value="PLAT/LH2 domain"/>
    <property type="match status" value="1"/>
</dbReference>
<dbReference type="GO" id="GO:0016298">
    <property type="term" value="F:lipase activity"/>
    <property type="evidence" value="ECO:0007669"/>
    <property type="project" value="InterPro"/>
</dbReference>
<dbReference type="PANTHER" id="PTHR11610:SF173">
    <property type="entry name" value="LIPASE DOMAIN-CONTAINING PROTEIN-RELATED"/>
    <property type="match status" value="1"/>
</dbReference>
<evidence type="ECO:0000256" key="4">
    <source>
        <dbReference type="PROSITE-ProRule" id="PRU00152"/>
    </source>
</evidence>
<comment type="caution">
    <text evidence="4">Lacks conserved residue(s) required for the propagation of feature annotation.</text>
</comment>
<dbReference type="InterPro" id="IPR001024">
    <property type="entry name" value="PLAT/LH2_dom"/>
</dbReference>
<comment type="caution">
    <text evidence="6">The sequence shown here is derived from an EMBL/GenBank/DDBJ whole genome shotgun (WGS) entry which is preliminary data.</text>
</comment>
<proteinExistence type="inferred from homology"/>
<dbReference type="AlphaFoldDB" id="A0A6S7I946"/>
<dbReference type="EMBL" id="CACRXK020007533">
    <property type="protein sequence ID" value="CAB4012500.1"/>
    <property type="molecule type" value="Genomic_DNA"/>
</dbReference>
<dbReference type="InterPro" id="IPR013818">
    <property type="entry name" value="Lipase"/>
</dbReference>
<dbReference type="PANTHER" id="PTHR11610">
    <property type="entry name" value="LIPASE"/>
    <property type="match status" value="1"/>
</dbReference>
<keyword evidence="3" id="KW-0964">Secreted</keyword>
<evidence type="ECO:0000313" key="7">
    <source>
        <dbReference type="Proteomes" id="UP001152795"/>
    </source>
</evidence>
<dbReference type="InterPro" id="IPR036392">
    <property type="entry name" value="PLAT/LH2_dom_sf"/>
</dbReference>
<dbReference type="SMART" id="SM00308">
    <property type="entry name" value="LH2"/>
    <property type="match status" value="1"/>
</dbReference>
<name>A0A6S7I946_PARCT</name>
<evidence type="ECO:0000256" key="5">
    <source>
        <dbReference type="RuleBase" id="RU004262"/>
    </source>
</evidence>
<organism evidence="6 7">
    <name type="scientific">Paramuricea clavata</name>
    <name type="common">Red gorgonian</name>
    <name type="synonym">Violescent sea-whip</name>
    <dbReference type="NCBI Taxonomy" id="317549"/>
    <lineage>
        <taxon>Eukaryota</taxon>
        <taxon>Metazoa</taxon>
        <taxon>Cnidaria</taxon>
        <taxon>Anthozoa</taxon>
        <taxon>Octocorallia</taxon>
        <taxon>Malacalcyonacea</taxon>
        <taxon>Plexauridae</taxon>
        <taxon>Paramuricea</taxon>
    </lineage>
</organism>
<comment type="similarity">
    <text evidence="2 5">Belongs to the AB hydrolase superfamily. Lipase family.</text>
</comment>
<dbReference type="Pfam" id="PF01477">
    <property type="entry name" value="PLAT"/>
    <property type="match status" value="1"/>
</dbReference>
<protein>
    <submittedName>
        <fullName evidence="6">Pancreatic lipase-related 2-like</fullName>
    </submittedName>
</protein>
<dbReference type="GO" id="GO:0016042">
    <property type="term" value="P:lipid catabolic process"/>
    <property type="evidence" value="ECO:0007669"/>
    <property type="project" value="TreeGrafter"/>
</dbReference>
<gene>
    <name evidence="6" type="ORF">PACLA_8A069064</name>
</gene>
<evidence type="ECO:0000256" key="3">
    <source>
        <dbReference type="ARBA" id="ARBA00022525"/>
    </source>
</evidence>
<dbReference type="Proteomes" id="UP001152795">
    <property type="component" value="Unassembled WGS sequence"/>
</dbReference>
<dbReference type="OrthoDB" id="6019621at2759"/>
<dbReference type="InterPro" id="IPR000734">
    <property type="entry name" value="TAG_lipase"/>
</dbReference>
<dbReference type="SUPFAM" id="SSF49723">
    <property type="entry name" value="Lipase/lipooxygenase domain (PLAT/LH2 domain)"/>
    <property type="match status" value="1"/>
</dbReference>
<comment type="subcellular location">
    <subcellularLocation>
        <location evidence="1">Secreted</location>
    </subcellularLocation>
</comment>
<evidence type="ECO:0000256" key="2">
    <source>
        <dbReference type="ARBA" id="ARBA00010701"/>
    </source>
</evidence>
<keyword evidence="7" id="KW-1185">Reference proteome</keyword>
<dbReference type="InterPro" id="IPR029058">
    <property type="entry name" value="AB_hydrolase_fold"/>
</dbReference>